<keyword evidence="2 4" id="KW-0238">DNA-binding</keyword>
<dbReference type="PANTHER" id="PTHR30055">
    <property type="entry name" value="HTH-TYPE TRANSCRIPTIONAL REGULATOR RUTR"/>
    <property type="match status" value="1"/>
</dbReference>
<dbReference type="Gene3D" id="1.10.357.10">
    <property type="entry name" value="Tetracycline Repressor, domain 2"/>
    <property type="match status" value="1"/>
</dbReference>
<keyword evidence="7" id="KW-1185">Reference proteome</keyword>
<evidence type="ECO:0000256" key="2">
    <source>
        <dbReference type="ARBA" id="ARBA00023125"/>
    </source>
</evidence>
<proteinExistence type="predicted"/>
<evidence type="ECO:0000259" key="5">
    <source>
        <dbReference type="PROSITE" id="PS50977"/>
    </source>
</evidence>
<dbReference type="SUPFAM" id="SSF48498">
    <property type="entry name" value="Tetracyclin repressor-like, C-terminal domain"/>
    <property type="match status" value="1"/>
</dbReference>
<dbReference type="EMBL" id="FXAV01000001">
    <property type="protein sequence ID" value="SMG06333.1"/>
    <property type="molecule type" value="Genomic_DNA"/>
</dbReference>
<sequence length="205" mass="23363">MPHLPNTTKGRRTRTKLLEAARAVFARDGYVGATMSGVATEAGMSLGGLYRYFGDKEDLFSALIADTHDDLFRASGATEHRIEDDPYQALLEANTGYLTHYYDNRDIMRTLVEAANVDPQFRQFWWQMRNRHIDRFTTVLRVKCGMDEVDGVDIRGMVEAVACMVEQSAYVWYAQEEMQAVPMPLEHAAQIVTRIWHCAFFAPES</sequence>
<dbReference type="InterPro" id="IPR050109">
    <property type="entry name" value="HTH-type_TetR-like_transc_reg"/>
</dbReference>
<dbReference type="PRINTS" id="PR00455">
    <property type="entry name" value="HTHTETR"/>
</dbReference>
<dbReference type="PANTHER" id="PTHR30055:SF234">
    <property type="entry name" value="HTH-TYPE TRANSCRIPTIONAL REGULATOR BETI"/>
    <property type="match status" value="1"/>
</dbReference>
<dbReference type="Pfam" id="PF00440">
    <property type="entry name" value="TetR_N"/>
    <property type="match status" value="1"/>
</dbReference>
<dbReference type="InterPro" id="IPR009057">
    <property type="entry name" value="Homeodomain-like_sf"/>
</dbReference>
<dbReference type="Gene3D" id="1.10.10.60">
    <property type="entry name" value="Homeodomain-like"/>
    <property type="match status" value="1"/>
</dbReference>
<protein>
    <submittedName>
        <fullName evidence="6">Transcriptional regulator, TetR family</fullName>
    </submittedName>
</protein>
<comment type="caution">
    <text evidence="6">The sequence shown here is derived from an EMBL/GenBank/DDBJ whole genome shotgun (WGS) entry which is preliminary data.</text>
</comment>
<dbReference type="Proteomes" id="UP000193566">
    <property type="component" value="Unassembled WGS sequence"/>
</dbReference>
<evidence type="ECO:0000313" key="6">
    <source>
        <dbReference type="EMBL" id="SMG06333.1"/>
    </source>
</evidence>
<reference evidence="6 7" key="1">
    <citation type="submission" date="2017-04" db="EMBL/GenBank/DDBJ databases">
        <authorList>
            <person name="Varghese N."/>
            <person name="Submissions S."/>
        </authorList>
    </citation>
    <scope>NUCLEOTIDE SEQUENCE [LARGE SCALE GENOMIC DNA]</scope>
    <source>
        <strain evidence="6 7">J3</strain>
    </source>
</reference>
<dbReference type="SUPFAM" id="SSF46689">
    <property type="entry name" value="Homeodomain-like"/>
    <property type="match status" value="1"/>
</dbReference>
<dbReference type="InterPro" id="IPR001647">
    <property type="entry name" value="HTH_TetR"/>
</dbReference>
<feature type="domain" description="HTH tetR-type" evidence="5">
    <location>
        <begin position="11"/>
        <end position="71"/>
    </location>
</feature>
<name>A0ABY1M449_RHORH</name>
<dbReference type="PROSITE" id="PS50977">
    <property type="entry name" value="HTH_TETR_2"/>
    <property type="match status" value="1"/>
</dbReference>
<keyword evidence="3" id="KW-0804">Transcription</keyword>
<gene>
    <name evidence="6" type="ORF">SAMN02745947_00130</name>
</gene>
<evidence type="ECO:0000313" key="7">
    <source>
        <dbReference type="Proteomes" id="UP000193566"/>
    </source>
</evidence>
<accession>A0ABY1M449</accession>
<evidence type="ECO:0000256" key="4">
    <source>
        <dbReference type="PROSITE-ProRule" id="PRU00335"/>
    </source>
</evidence>
<organism evidence="6 7">
    <name type="scientific">Rhodococcus rhodochrous J3</name>
    <dbReference type="NCBI Taxonomy" id="903528"/>
    <lineage>
        <taxon>Bacteria</taxon>
        <taxon>Bacillati</taxon>
        <taxon>Actinomycetota</taxon>
        <taxon>Actinomycetes</taxon>
        <taxon>Mycobacteriales</taxon>
        <taxon>Nocardiaceae</taxon>
        <taxon>Rhodococcus</taxon>
    </lineage>
</organism>
<feature type="DNA-binding region" description="H-T-H motif" evidence="4">
    <location>
        <begin position="34"/>
        <end position="53"/>
    </location>
</feature>
<dbReference type="RefSeq" id="WP_059383881.1">
    <property type="nucleotide sequence ID" value="NZ_FXAV01000001.1"/>
</dbReference>
<keyword evidence="1" id="KW-0805">Transcription regulation</keyword>
<evidence type="ECO:0000256" key="3">
    <source>
        <dbReference type="ARBA" id="ARBA00023163"/>
    </source>
</evidence>
<evidence type="ECO:0000256" key="1">
    <source>
        <dbReference type="ARBA" id="ARBA00023015"/>
    </source>
</evidence>
<dbReference type="InterPro" id="IPR036271">
    <property type="entry name" value="Tet_transcr_reg_TetR-rel_C_sf"/>
</dbReference>